<dbReference type="SUPFAM" id="SSF51735">
    <property type="entry name" value="NAD(P)-binding Rossmann-fold domains"/>
    <property type="match status" value="1"/>
</dbReference>
<dbReference type="KEGG" id="mgp:104911129"/>
<evidence type="ECO:0000256" key="9">
    <source>
        <dbReference type="ARBA" id="ARBA00023098"/>
    </source>
</evidence>
<dbReference type="AlphaFoldDB" id="G1NDF2"/>
<dbReference type="RefSeq" id="XP_031409455.1">
    <property type="nucleotide sequence ID" value="XM_031553595.1"/>
</dbReference>
<dbReference type="HOGENOM" id="CLU_1964574_0_0_1"/>
<dbReference type="GeneID" id="104911129"/>
<evidence type="ECO:0000313" key="12">
    <source>
        <dbReference type="Proteomes" id="UP000001645"/>
    </source>
</evidence>
<dbReference type="InterPro" id="IPR036291">
    <property type="entry name" value="NAD(P)-bd_dom_sf"/>
</dbReference>
<reference evidence="11 12" key="1">
    <citation type="journal article" date="2010" name="PLoS Biol.">
        <title>Multi-platform next-generation sequencing of the domestic turkey (Meleagris gallopavo): genome assembly and analysis.</title>
        <authorList>
            <person name="Dalloul R.A."/>
            <person name="Long J.A."/>
            <person name="Zimin A.V."/>
            <person name="Aslam L."/>
            <person name="Beal K."/>
            <person name="Blomberg L.A."/>
            <person name="Bouffard P."/>
            <person name="Burt D.W."/>
            <person name="Crasta O."/>
            <person name="Crooijmans R.P."/>
            <person name="Cooper K."/>
            <person name="Coulombe R.A."/>
            <person name="De S."/>
            <person name="Delany M.E."/>
            <person name="Dodgson J.B."/>
            <person name="Dong J.J."/>
            <person name="Evans C."/>
            <person name="Frederickson K.M."/>
            <person name="Flicek P."/>
            <person name="Florea L."/>
            <person name="Folkerts O."/>
            <person name="Groenen M.A."/>
            <person name="Harkins T.T."/>
            <person name="Herrero J."/>
            <person name="Hoffmann S."/>
            <person name="Megens H.J."/>
            <person name="Jiang A."/>
            <person name="de Jong P."/>
            <person name="Kaiser P."/>
            <person name="Kim H."/>
            <person name="Kim K.W."/>
            <person name="Kim S."/>
            <person name="Langenberger D."/>
            <person name="Lee M.K."/>
            <person name="Lee T."/>
            <person name="Mane S."/>
            <person name="Marcais G."/>
            <person name="Marz M."/>
            <person name="McElroy A.P."/>
            <person name="Modise T."/>
            <person name="Nefedov M."/>
            <person name="Notredame C."/>
            <person name="Paton I.R."/>
            <person name="Payne W.S."/>
            <person name="Pertea G."/>
            <person name="Prickett D."/>
            <person name="Puiu D."/>
            <person name="Qioa D."/>
            <person name="Raineri E."/>
            <person name="Ruffier M."/>
            <person name="Salzberg S.L."/>
            <person name="Schatz M.C."/>
            <person name="Scheuring C."/>
            <person name="Schmidt C.J."/>
            <person name="Schroeder S."/>
            <person name="Searle S.M."/>
            <person name="Smith E.J."/>
            <person name="Smith J."/>
            <person name="Sonstegard T.S."/>
            <person name="Stadler P.F."/>
            <person name="Tafer H."/>
            <person name="Tu Z.J."/>
            <person name="Van Tassell C.P."/>
            <person name="Vilella A.J."/>
            <person name="Williams K.P."/>
            <person name="Yorke J.A."/>
            <person name="Zhang L."/>
            <person name="Zhang H.B."/>
            <person name="Zhang X."/>
            <person name="Zhang Y."/>
            <person name="Reed K.M."/>
        </authorList>
    </citation>
    <scope>NUCLEOTIDE SEQUENCE [LARGE SCALE GENOMIC DNA]</scope>
</reference>
<keyword evidence="10" id="KW-0472">Membrane</keyword>
<dbReference type="GO" id="GO:0006694">
    <property type="term" value="P:steroid biosynthetic process"/>
    <property type="evidence" value="ECO:0007669"/>
    <property type="project" value="UniProtKB-KW"/>
</dbReference>
<dbReference type="PRINTS" id="PR00081">
    <property type="entry name" value="GDHRDH"/>
</dbReference>
<keyword evidence="8" id="KW-0560">Oxidoreductase</keyword>
<keyword evidence="12" id="KW-1185">Reference proteome</keyword>
<dbReference type="Bgee" id="ENSMGAG00000010477">
    <property type="expression patterns" value="Expressed in brain and 18 other cell types or tissues"/>
</dbReference>
<keyword evidence="4" id="KW-0256">Endoplasmic reticulum</keyword>
<evidence type="ECO:0000256" key="6">
    <source>
        <dbReference type="ARBA" id="ARBA00022955"/>
    </source>
</evidence>
<sequence length="160" mass="17612">MDIHLSFLVVTGATDGIGKAYAEELARRGMKVVLISRSKEKLDQVAGEIKEKYKAETKVIVADFGERGDIYNRIKAGLEGLEIGVLVNNVGISYSYPEYFIDVPDLDKTIDQMININIMSVCKVSTLLPALIPEILIQTTEVHLSKALFSPSGPQIHFSS</sequence>
<dbReference type="PANTHER" id="PTHR43899">
    <property type="entry name" value="RH59310P"/>
    <property type="match status" value="1"/>
</dbReference>
<evidence type="ECO:0000256" key="10">
    <source>
        <dbReference type="ARBA" id="ARBA00023136"/>
    </source>
</evidence>
<keyword evidence="5" id="KW-0521">NADP</keyword>
<keyword evidence="6" id="KW-0752">Steroid biosynthesis</keyword>
<accession>G1NDF2</accession>
<evidence type="ECO:0000256" key="5">
    <source>
        <dbReference type="ARBA" id="ARBA00022857"/>
    </source>
</evidence>
<dbReference type="GeneTree" id="ENSGT00940000154860"/>
<comment type="pathway">
    <text evidence="1">Lipid metabolism; fatty acid biosynthesis.</text>
</comment>
<reference evidence="11" key="3">
    <citation type="submission" date="2025-09" db="UniProtKB">
        <authorList>
            <consortium name="Ensembl"/>
        </authorList>
    </citation>
    <scope>IDENTIFICATION</scope>
</reference>
<dbReference type="GO" id="GO:0016491">
    <property type="term" value="F:oxidoreductase activity"/>
    <property type="evidence" value="ECO:0007669"/>
    <property type="project" value="UniProtKB-KW"/>
</dbReference>
<name>G1NDF2_MELGA</name>
<dbReference type="GO" id="GO:0005783">
    <property type="term" value="C:endoplasmic reticulum"/>
    <property type="evidence" value="ECO:0007669"/>
    <property type="project" value="TreeGrafter"/>
</dbReference>
<keyword evidence="2" id="KW-0444">Lipid biosynthesis</keyword>
<dbReference type="Gene3D" id="3.40.50.720">
    <property type="entry name" value="NAD(P)-binding Rossmann-like Domain"/>
    <property type="match status" value="1"/>
</dbReference>
<dbReference type="Pfam" id="PF00106">
    <property type="entry name" value="adh_short"/>
    <property type="match status" value="1"/>
</dbReference>
<evidence type="ECO:0000313" key="11">
    <source>
        <dbReference type="Ensembl" id="ENSMGAP00000010877.3"/>
    </source>
</evidence>
<dbReference type="InterPro" id="IPR002347">
    <property type="entry name" value="SDR_fam"/>
</dbReference>
<dbReference type="Ensembl" id="ENSMGAT00000011742.3">
    <property type="protein sequence ID" value="ENSMGAP00000010877.3"/>
    <property type="gene ID" value="ENSMGAG00000010477.3"/>
</dbReference>
<evidence type="ECO:0000256" key="1">
    <source>
        <dbReference type="ARBA" id="ARBA00005194"/>
    </source>
</evidence>
<evidence type="ECO:0000256" key="8">
    <source>
        <dbReference type="ARBA" id="ARBA00023002"/>
    </source>
</evidence>
<evidence type="ECO:0000256" key="7">
    <source>
        <dbReference type="ARBA" id="ARBA00022989"/>
    </source>
</evidence>
<gene>
    <name evidence="11" type="primary">LOC104911129</name>
</gene>
<dbReference type="InterPro" id="IPR051019">
    <property type="entry name" value="VLCFA-Steroid_DH"/>
</dbReference>
<evidence type="ECO:0000256" key="4">
    <source>
        <dbReference type="ARBA" id="ARBA00022824"/>
    </source>
</evidence>
<proteinExistence type="predicted"/>
<dbReference type="Proteomes" id="UP000001645">
    <property type="component" value="Chromosome 5"/>
</dbReference>
<keyword evidence="3" id="KW-0812">Transmembrane</keyword>
<evidence type="ECO:0000256" key="2">
    <source>
        <dbReference type="ARBA" id="ARBA00022516"/>
    </source>
</evidence>
<dbReference type="PANTHER" id="PTHR43899:SF14">
    <property type="entry name" value="VERY-LONG-CHAIN 3-OXOACYL-COA REDUCTASE"/>
    <property type="match status" value="1"/>
</dbReference>
<reference evidence="11" key="2">
    <citation type="submission" date="2025-08" db="UniProtKB">
        <authorList>
            <consortium name="Ensembl"/>
        </authorList>
    </citation>
    <scope>IDENTIFICATION</scope>
</reference>
<protein>
    <submittedName>
        <fullName evidence="11">Uncharacterized protein</fullName>
    </submittedName>
</protein>
<keyword evidence="7" id="KW-1133">Transmembrane helix</keyword>
<keyword evidence="9" id="KW-0443">Lipid metabolism</keyword>
<organism evidence="11 12">
    <name type="scientific">Meleagris gallopavo</name>
    <name type="common">Wild turkey</name>
    <dbReference type="NCBI Taxonomy" id="9103"/>
    <lineage>
        <taxon>Eukaryota</taxon>
        <taxon>Metazoa</taxon>
        <taxon>Chordata</taxon>
        <taxon>Craniata</taxon>
        <taxon>Vertebrata</taxon>
        <taxon>Euteleostomi</taxon>
        <taxon>Archelosauria</taxon>
        <taxon>Archosauria</taxon>
        <taxon>Dinosauria</taxon>
        <taxon>Saurischia</taxon>
        <taxon>Theropoda</taxon>
        <taxon>Coelurosauria</taxon>
        <taxon>Aves</taxon>
        <taxon>Neognathae</taxon>
        <taxon>Galloanserae</taxon>
        <taxon>Galliformes</taxon>
        <taxon>Phasianidae</taxon>
        <taxon>Meleagridinae</taxon>
        <taxon>Meleagris</taxon>
    </lineage>
</organism>
<evidence type="ECO:0000256" key="3">
    <source>
        <dbReference type="ARBA" id="ARBA00022692"/>
    </source>
</evidence>